<keyword evidence="1" id="KW-0614">Plasmid</keyword>
<reference evidence="1 2" key="1">
    <citation type="submission" date="2016-06" db="EMBL/GenBank/DDBJ databases">
        <title>Adaptive Radiation by Waves of Gene Transfer Leads to Fine-Scale Resource Partitioning in Marine Microbes.</title>
        <authorList>
            <person name="Hehemann J.-H."/>
            <person name="Arevalo P."/>
            <person name="Datta M.S."/>
            <person name="Yu X."/>
            <person name="Corzett C."/>
            <person name="Henschel A."/>
            <person name="Preheim S.P."/>
            <person name="Timberlake S."/>
            <person name="Alm E.J."/>
            <person name="Polz M.F."/>
        </authorList>
    </citation>
    <scope>NUCLEOTIDE SEQUENCE [LARGE SCALE GENOMIC DNA]</scope>
    <source>
        <strain evidence="1 2">FF50</strain>
        <plasmid evidence="1 2">unnamed1</plasmid>
    </source>
</reference>
<organism evidence="1 2">
    <name type="scientific">Vibrio breoganii</name>
    <dbReference type="NCBI Taxonomy" id="553239"/>
    <lineage>
        <taxon>Bacteria</taxon>
        <taxon>Pseudomonadati</taxon>
        <taxon>Pseudomonadota</taxon>
        <taxon>Gammaproteobacteria</taxon>
        <taxon>Vibrionales</taxon>
        <taxon>Vibrionaceae</taxon>
        <taxon>Vibrio</taxon>
    </lineage>
</organism>
<evidence type="ECO:0000313" key="2">
    <source>
        <dbReference type="Proteomes" id="UP000092018"/>
    </source>
</evidence>
<gene>
    <name evidence="1" type="ORF">A6E01_20615</name>
</gene>
<geneLocation type="plasmid" evidence="1 2">
    <name>unnamed1</name>
</geneLocation>
<accession>A0AAN1CUL2</accession>
<sequence length="97" mass="11114">MQMYSEFEIQITIGLSDSIAVTSLQEREVNELREVIENGFNLAVRNDIEMCGVADWWNFLPLDHPISEGTYLVKGIGFFTEDEACYHKLEIDPVTQV</sequence>
<dbReference type="Proteomes" id="UP000092018">
    <property type="component" value="Plasmid unnamed1"/>
</dbReference>
<name>A0AAN1CUL2_9VIBR</name>
<protein>
    <submittedName>
        <fullName evidence="1">Uncharacterized protein</fullName>
    </submittedName>
</protein>
<dbReference type="RefSeq" id="WP_065211376.1">
    <property type="nucleotide sequence ID" value="NZ_CP016179.1"/>
</dbReference>
<evidence type="ECO:0000313" key="1">
    <source>
        <dbReference type="EMBL" id="ANO35617.1"/>
    </source>
</evidence>
<proteinExistence type="predicted"/>
<dbReference type="EMBL" id="CP016179">
    <property type="protein sequence ID" value="ANO35617.1"/>
    <property type="molecule type" value="Genomic_DNA"/>
</dbReference>
<dbReference type="KEGG" id="vbr:A6E01_20615"/>
<dbReference type="AlphaFoldDB" id="A0AAN1CUL2"/>